<accession>A0A420WB78</accession>
<proteinExistence type="predicted"/>
<evidence type="ECO:0000313" key="3">
    <source>
        <dbReference type="Proteomes" id="UP000277424"/>
    </source>
</evidence>
<feature type="signal peptide" evidence="1">
    <location>
        <begin position="1"/>
        <end position="28"/>
    </location>
</feature>
<name>A0A420WB78_9PROT</name>
<dbReference type="EMBL" id="RBIG01000003">
    <property type="protein sequence ID" value="RKQ68264.1"/>
    <property type="molecule type" value="Genomic_DNA"/>
</dbReference>
<evidence type="ECO:0000256" key="1">
    <source>
        <dbReference type="SAM" id="SignalP"/>
    </source>
</evidence>
<dbReference type="RefSeq" id="WP_121220836.1">
    <property type="nucleotide sequence ID" value="NZ_RBIG01000003.1"/>
</dbReference>
<evidence type="ECO:0000313" key="2">
    <source>
        <dbReference type="EMBL" id="RKQ68264.1"/>
    </source>
</evidence>
<feature type="chain" id="PRO_5019096878" evidence="1">
    <location>
        <begin position="29"/>
        <end position="174"/>
    </location>
</feature>
<reference evidence="2 3" key="1">
    <citation type="submission" date="2018-10" db="EMBL/GenBank/DDBJ databases">
        <title>Comparative analysis of microorganisms from saline springs in Andes Mountain Range, Colombia.</title>
        <authorList>
            <person name="Rubin E."/>
        </authorList>
    </citation>
    <scope>NUCLEOTIDE SEQUENCE [LARGE SCALE GENOMIC DNA]</scope>
    <source>
        <strain evidence="2 3">USBA 36</strain>
    </source>
</reference>
<gene>
    <name evidence="2" type="ORF">BCL74_2741</name>
</gene>
<dbReference type="Proteomes" id="UP000277424">
    <property type="component" value="Unassembled WGS sequence"/>
</dbReference>
<keyword evidence="1" id="KW-0732">Signal</keyword>
<protein>
    <submittedName>
        <fullName evidence="2">Lipid A 3-O-deacylase PagL</fullName>
    </submittedName>
</protein>
<organism evidence="2 3">
    <name type="scientific">Oceanibaculum indicum</name>
    <dbReference type="NCBI Taxonomy" id="526216"/>
    <lineage>
        <taxon>Bacteria</taxon>
        <taxon>Pseudomonadati</taxon>
        <taxon>Pseudomonadota</taxon>
        <taxon>Alphaproteobacteria</taxon>
        <taxon>Rhodospirillales</taxon>
        <taxon>Oceanibaculaceae</taxon>
        <taxon>Oceanibaculum</taxon>
    </lineage>
</organism>
<dbReference type="AlphaFoldDB" id="A0A420WB78"/>
<dbReference type="InterPro" id="IPR018550">
    <property type="entry name" value="Lipid-A_deacylase-rel"/>
</dbReference>
<sequence>MSSKNGLRSLVLAAAGFAALAFSGQAKAEEPAFLALSGGAYDVNDSFTAGEFRAEYRFAEKHKLWVFTPFIGVMGTTDSAVYGYAGIGMDIFFGRRLVLTPNFAVGAYHDGDGKDLGHTVEFRSGLELAYRFDDRSRLGIAVHHISNASLGDSNPGTESVVLTYAIPMDSLIGQ</sequence>
<comment type="caution">
    <text evidence="2">The sequence shown here is derived from an EMBL/GenBank/DDBJ whole genome shotgun (WGS) entry which is preliminary data.</text>
</comment>
<dbReference type="Gene3D" id="2.40.160.20">
    <property type="match status" value="1"/>
</dbReference>
<dbReference type="Pfam" id="PF09411">
    <property type="entry name" value="PagL"/>
    <property type="match status" value="1"/>
</dbReference>
<dbReference type="OrthoDB" id="6199047at2"/>